<dbReference type="Gene3D" id="3.40.30.10">
    <property type="entry name" value="Glutaredoxin"/>
    <property type="match status" value="1"/>
</dbReference>
<protein>
    <submittedName>
        <fullName evidence="2">Peroxiredoxin</fullName>
    </submittedName>
</protein>
<name>A0A562P2M4_9HYPH</name>
<dbReference type="RefSeq" id="WP_145716643.1">
    <property type="nucleotide sequence ID" value="NZ_BSPF01000047.1"/>
</dbReference>
<proteinExistence type="predicted"/>
<accession>A0A562P2M4</accession>
<reference evidence="2 3" key="1">
    <citation type="journal article" date="2015" name="Stand. Genomic Sci.">
        <title>Genomic Encyclopedia of Bacterial and Archaeal Type Strains, Phase III: the genomes of soil and plant-associated and newly described type strains.</title>
        <authorList>
            <person name="Whitman W.B."/>
            <person name="Woyke T."/>
            <person name="Klenk H.P."/>
            <person name="Zhou Y."/>
            <person name="Lilburn T.G."/>
            <person name="Beck B.J."/>
            <person name="De Vos P."/>
            <person name="Vandamme P."/>
            <person name="Eisen J.A."/>
            <person name="Garrity G."/>
            <person name="Hugenholtz P."/>
            <person name="Kyrpides N.C."/>
        </authorList>
    </citation>
    <scope>NUCLEOTIDE SEQUENCE [LARGE SCALE GENOMIC DNA]</scope>
    <source>
        <strain evidence="2 3">CGMCC 1.2546</strain>
    </source>
</reference>
<dbReference type="PROSITE" id="PS51352">
    <property type="entry name" value="THIOREDOXIN_2"/>
    <property type="match status" value="1"/>
</dbReference>
<keyword evidence="3" id="KW-1185">Reference proteome</keyword>
<gene>
    <name evidence="2" type="ORF">IQ26_02149</name>
</gene>
<feature type="domain" description="Thioredoxin" evidence="1">
    <location>
        <begin position="8"/>
        <end position="171"/>
    </location>
</feature>
<evidence type="ECO:0000313" key="2">
    <source>
        <dbReference type="EMBL" id="TWI38728.1"/>
    </source>
</evidence>
<dbReference type="CDD" id="cd02970">
    <property type="entry name" value="PRX_like2"/>
    <property type="match status" value="1"/>
</dbReference>
<dbReference type="InterPro" id="IPR013766">
    <property type="entry name" value="Thioredoxin_domain"/>
</dbReference>
<dbReference type="InterPro" id="IPR036249">
    <property type="entry name" value="Thioredoxin-like_sf"/>
</dbReference>
<comment type="caution">
    <text evidence="2">The sequence shown here is derived from an EMBL/GenBank/DDBJ whole genome shotgun (WGS) entry which is preliminary data.</text>
</comment>
<dbReference type="Pfam" id="PF00578">
    <property type="entry name" value="AhpC-TSA"/>
    <property type="match status" value="1"/>
</dbReference>
<evidence type="ECO:0000259" key="1">
    <source>
        <dbReference type="PROSITE" id="PS51352"/>
    </source>
</evidence>
<organism evidence="2 3">
    <name type="scientific">Mesorhizobium tianshanense</name>
    <dbReference type="NCBI Taxonomy" id="39844"/>
    <lineage>
        <taxon>Bacteria</taxon>
        <taxon>Pseudomonadati</taxon>
        <taxon>Pseudomonadota</taxon>
        <taxon>Alphaproteobacteria</taxon>
        <taxon>Hyphomicrobiales</taxon>
        <taxon>Phyllobacteriaceae</taxon>
        <taxon>Mesorhizobium</taxon>
    </lineage>
</organism>
<dbReference type="OrthoDB" id="9809746at2"/>
<dbReference type="EMBL" id="VLKT01000011">
    <property type="protein sequence ID" value="TWI38728.1"/>
    <property type="molecule type" value="Genomic_DNA"/>
</dbReference>
<evidence type="ECO:0000313" key="3">
    <source>
        <dbReference type="Proteomes" id="UP000317122"/>
    </source>
</evidence>
<dbReference type="InterPro" id="IPR000866">
    <property type="entry name" value="AhpC/TSA"/>
</dbReference>
<dbReference type="GO" id="GO:0016209">
    <property type="term" value="F:antioxidant activity"/>
    <property type="evidence" value="ECO:0007669"/>
    <property type="project" value="InterPro"/>
</dbReference>
<sequence length="191" mass="21309">MTPSFPHLLPRQPVPDLRVPVVGGHTYDIRKETPTAFSLVVFYRGLHCPVCKTQLKDLDAKIGEFERRGVSVVAISTDVEERAVMTNLDWQLPQLRIGYGLSLPAAREWGLYISRSRGKTSLGIEEPELFSEPALYLVRPDGTLFFGSVQTMPFARPHFSDVLGAIDYVLKTNYPARGEVDEVTFESAAAK</sequence>
<dbReference type="AlphaFoldDB" id="A0A562P2M4"/>
<dbReference type="GO" id="GO:0016491">
    <property type="term" value="F:oxidoreductase activity"/>
    <property type="evidence" value="ECO:0007669"/>
    <property type="project" value="InterPro"/>
</dbReference>
<dbReference type="Proteomes" id="UP000317122">
    <property type="component" value="Unassembled WGS sequence"/>
</dbReference>
<dbReference type="SUPFAM" id="SSF52833">
    <property type="entry name" value="Thioredoxin-like"/>
    <property type="match status" value="1"/>
</dbReference>